<feature type="non-terminal residue" evidence="1">
    <location>
        <position position="173"/>
    </location>
</feature>
<dbReference type="Pfam" id="PF20174">
    <property type="entry name" value="DUF6540"/>
    <property type="match status" value="1"/>
</dbReference>
<proteinExistence type="predicted"/>
<dbReference type="GeneID" id="37109551"/>
<gene>
    <name evidence="1" type="ORF">BO94DRAFT_421845</name>
</gene>
<keyword evidence="2" id="KW-1185">Reference proteome</keyword>
<dbReference type="AlphaFoldDB" id="A0A317V5P5"/>
<comment type="caution">
    <text evidence="1">The sequence shown here is derived from an EMBL/GenBank/DDBJ whole genome shotgun (WGS) entry which is preliminary data.</text>
</comment>
<protein>
    <submittedName>
        <fullName evidence="1">Uncharacterized protein</fullName>
    </submittedName>
</protein>
<accession>A0A317V5P5</accession>
<organism evidence="1 2">
    <name type="scientific">Aspergillus sclerotioniger CBS 115572</name>
    <dbReference type="NCBI Taxonomy" id="1450535"/>
    <lineage>
        <taxon>Eukaryota</taxon>
        <taxon>Fungi</taxon>
        <taxon>Dikarya</taxon>
        <taxon>Ascomycota</taxon>
        <taxon>Pezizomycotina</taxon>
        <taxon>Eurotiomycetes</taxon>
        <taxon>Eurotiomycetidae</taxon>
        <taxon>Eurotiales</taxon>
        <taxon>Aspergillaceae</taxon>
        <taxon>Aspergillus</taxon>
        <taxon>Aspergillus subgen. Circumdati</taxon>
    </lineage>
</organism>
<feature type="non-terminal residue" evidence="1">
    <location>
        <position position="1"/>
    </location>
</feature>
<dbReference type="RefSeq" id="XP_025462462.1">
    <property type="nucleotide sequence ID" value="XM_025607408.1"/>
</dbReference>
<dbReference type="STRING" id="1450535.A0A317V5P5"/>
<sequence>IPTKPPTPNSLLLELHIFNGHPFKDHWAYWIPSPSDPNIGVKIHATGDMRNGFIFEIKRSHNLRTSPDIPTKRIPLQWLDERYIDEKAIFNDGVEKIDYRPVCGFEEMLYGVEVPGKTLNSVADGGEEMGKGRARRRVVQRDCQTWIVESADRLVREGVVGREGAEFVWGVKQ</sequence>
<evidence type="ECO:0000313" key="2">
    <source>
        <dbReference type="Proteomes" id="UP000246702"/>
    </source>
</evidence>
<evidence type="ECO:0000313" key="1">
    <source>
        <dbReference type="EMBL" id="PWY69634.1"/>
    </source>
</evidence>
<reference evidence="1 2" key="1">
    <citation type="submission" date="2016-12" db="EMBL/GenBank/DDBJ databases">
        <title>The genomes of Aspergillus section Nigri reveals drivers in fungal speciation.</title>
        <authorList>
            <consortium name="DOE Joint Genome Institute"/>
            <person name="Vesth T.C."/>
            <person name="Nybo J."/>
            <person name="Theobald S."/>
            <person name="Brandl J."/>
            <person name="Frisvad J.C."/>
            <person name="Nielsen K.F."/>
            <person name="Lyhne E.K."/>
            <person name="Kogle M.E."/>
            <person name="Kuo A."/>
            <person name="Riley R."/>
            <person name="Clum A."/>
            <person name="Nolan M."/>
            <person name="Lipzen A."/>
            <person name="Salamov A."/>
            <person name="Henrissat B."/>
            <person name="Wiebenga A."/>
            <person name="De Vries R.P."/>
            <person name="Grigoriev I.V."/>
            <person name="Mortensen U.H."/>
            <person name="Andersen M.R."/>
            <person name="Baker S.E."/>
        </authorList>
    </citation>
    <scope>NUCLEOTIDE SEQUENCE [LARGE SCALE GENOMIC DNA]</scope>
    <source>
        <strain evidence="1 2">CBS 115572</strain>
    </source>
</reference>
<dbReference type="InterPro" id="IPR046670">
    <property type="entry name" value="DUF6540"/>
</dbReference>
<dbReference type="OrthoDB" id="2999773at2759"/>
<name>A0A317V5P5_9EURO</name>
<dbReference type="EMBL" id="MSFK01000041">
    <property type="protein sequence ID" value="PWY69634.1"/>
    <property type="molecule type" value="Genomic_DNA"/>
</dbReference>
<dbReference type="Proteomes" id="UP000246702">
    <property type="component" value="Unassembled WGS sequence"/>
</dbReference>